<dbReference type="InterPro" id="IPR041164">
    <property type="entry name" value="LDcluster4"/>
</dbReference>
<name>A0ABU5RWK1_9CYAN</name>
<accession>A0ABU5RWK1</accession>
<evidence type="ECO:0008006" key="3">
    <source>
        <dbReference type="Google" id="ProtNLM"/>
    </source>
</evidence>
<dbReference type="Proteomes" id="UP001304461">
    <property type="component" value="Unassembled WGS sequence"/>
</dbReference>
<reference evidence="1 2" key="1">
    <citation type="submission" date="2023-12" db="EMBL/GenBank/DDBJ databases">
        <title>Baltic Sea Cyanobacteria.</title>
        <authorList>
            <person name="Delbaje E."/>
            <person name="Fewer D.P."/>
            <person name="Shishido T.K."/>
        </authorList>
    </citation>
    <scope>NUCLEOTIDE SEQUENCE [LARGE SCALE GENOMIC DNA]</scope>
    <source>
        <strain evidence="1 2">UHCC 0139</strain>
    </source>
</reference>
<protein>
    <recommendedName>
        <fullName evidence="3">Rossmann fold nucleotide-binding protein</fullName>
    </recommendedName>
</protein>
<organism evidence="1 2">
    <name type="scientific">Cyanobium gracile UHCC 0139</name>
    <dbReference type="NCBI Taxonomy" id="3110308"/>
    <lineage>
        <taxon>Bacteria</taxon>
        <taxon>Bacillati</taxon>
        <taxon>Cyanobacteriota</taxon>
        <taxon>Cyanophyceae</taxon>
        <taxon>Synechococcales</taxon>
        <taxon>Prochlorococcaceae</taxon>
        <taxon>Cyanobium</taxon>
    </lineage>
</organism>
<dbReference type="EMBL" id="JAYGHX010000008">
    <property type="protein sequence ID" value="MEA5392152.1"/>
    <property type="molecule type" value="Genomic_DNA"/>
</dbReference>
<gene>
    <name evidence="1" type="ORF">VB738_12880</name>
</gene>
<dbReference type="Pfam" id="PF18306">
    <property type="entry name" value="LDcluster4"/>
    <property type="match status" value="1"/>
</dbReference>
<evidence type="ECO:0000313" key="1">
    <source>
        <dbReference type="EMBL" id="MEA5392152.1"/>
    </source>
</evidence>
<keyword evidence="2" id="KW-1185">Reference proteome</keyword>
<dbReference type="Gene3D" id="3.40.50.450">
    <property type="match status" value="1"/>
</dbReference>
<comment type="caution">
    <text evidence="1">The sequence shown here is derived from an EMBL/GenBank/DDBJ whole genome shotgun (WGS) entry which is preliminary data.</text>
</comment>
<proteinExistence type="predicted"/>
<sequence>MRRRRAVVGVMGAGEGASAGAVALAVALGECSSARGWVLLSGGRPVGVMAATSRGAARVEGHLVVGVVPTGGNGDDRPTTADVDLALFTAMGSARNVINVLSADVVVVCGGGGPGTASEAAHALKANRPLILLAVPPLWHDFFCSPGEGVESASDVDACCRLIEARLRMP</sequence>
<dbReference type="SUPFAM" id="SSF102405">
    <property type="entry name" value="MCP/YpsA-like"/>
    <property type="match status" value="1"/>
</dbReference>
<dbReference type="RefSeq" id="WP_323306117.1">
    <property type="nucleotide sequence ID" value="NZ_JAYGHX010000008.1"/>
</dbReference>
<evidence type="ECO:0000313" key="2">
    <source>
        <dbReference type="Proteomes" id="UP001304461"/>
    </source>
</evidence>